<dbReference type="PANTHER" id="PTHR45768">
    <property type="entry name" value="E3 UBIQUITIN-PROTEIN LIGASE RNF13-LIKE"/>
    <property type="match status" value="1"/>
</dbReference>
<evidence type="ECO:0000256" key="9">
    <source>
        <dbReference type="ARBA" id="ARBA00022786"/>
    </source>
</evidence>
<dbReference type="PANTHER" id="PTHR45768:SF34">
    <property type="entry name" value="RING-H2 FINGER PROTEIN ATL64"/>
    <property type="match status" value="1"/>
</dbReference>
<evidence type="ECO:0000256" key="2">
    <source>
        <dbReference type="ARBA" id="ARBA00004167"/>
    </source>
</evidence>
<keyword evidence="5" id="KW-0808">Transferase</keyword>
<dbReference type="FunFam" id="3.30.40.10:FF:000187">
    <property type="entry name" value="E3 ubiquitin-protein ligase ATL6"/>
    <property type="match status" value="1"/>
</dbReference>
<comment type="similarity">
    <text evidence="13">Belongs to the RING-type zinc finger family. ATL subfamily.</text>
</comment>
<dbReference type="GO" id="GO:0016020">
    <property type="term" value="C:membrane"/>
    <property type="evidence" value="ECO:0007669"/>
    <property type="project" value="UniProtKB-SubCell"/>
</dbReference>
<evidence type="ECO:0000256" key="1">
    <source>
        <dbReference type="ARBA" id="ARBA00000900"/>
    </source>
</evidence>
<evidence type="ECO:0000256" key="13">
    <source>
        <dbReference type="ARBA" id="ARBA00024209"/>
    </source>
</evidence>
<keyword evidence="12 16" id="KW-0472">Membrane</keyword>
<proteinExistence type="inferred from homology"/>
<comment type="subcellular location">
    <subcellularLocation>
        <location evidence="2">Membrane</location>
        <topology evidence="2">Single-pass membrane protein</topology>
    </subcellularLocation>
</comment>
<evidence type="ECO:0000256" key="3">
    <source>
        <dbReference type="ARBA" id="ARBA00004906"/>
    </source>
</evidence>
<feature type="compositionally biased region" description="Acidic residues" evidence="15">
    <location>
        <begin position="211"/>
        <end position="222"/>
    </location>
</feature>
<dbReference type="InterPro" id="IPR013083">
    <property type="entry name" value="Znf_RING/FYVE/PHD"/>
</dbReference>
<evidence type="ECO:0000256" key="10">
    <source>
        <dbReference type="ARBA" id="ARBA00022833"/>
    </source>
</evidence>
<dbReference type="Gene3D" id="3.30.40.10">
    <property type="entry name" value="Zinc/RING finger domain, C3HC4 (zinc finger)"/>
    <property type="match status" value="1"/>
</dbReference>
<feature type="transmembrane region" description="Helical" evidence="16">
    <location>
        <begin position="23"/>
        <end position="49"/>
    </location>
</feature>
<name>A0A7J0GQ17_9ERIC</name>
<dbReference type="CDD" id="cd16461">
    <property type="entry name" value="RING-H2_EL5-like"/>
    <property type="match status" value="1"/>
</dbReference>
<evidence type="ECO:0000256" key="4">
    <source>
        <dbReference type="ARBA" id="ARBA00012483"/>
    </source>
</evidence>
<keyword evidence="11 16" id="KW-1133">Transmembrane helix</keyword>
<comment type="pathway">
    <text evidence="3">Protein modification; protein ubiquitination.</text>
</comment>
<dbReference type="PROSITE" id="PS50089">
    <property type="entry name" value="ZF_RING_2"/>
    <property type="match status" value="1"/>
</dbReference>
<feature type="compositionally biased region" description="Polar residues" evidence="15">
    <location>
        <begin position="180"/>
        <end position="192"/>
    </location>
</feature>
<evidence type="ECO:0000256" key="5">
    <source>
        <dbReference type="ARBA" id="ARBA00022679"/>
    </source>
</evidence>
<evidence type="ECO:0000313" key="19">
    <source>
        <dbReference type="Proteomes" id="UP000585474"/>
    </source>
</evidence>
<dbReference type="GO" id="GO:0061630">
    <property type="term" value="F:ubiquitin protein ligase activity"/>
    <property type="evidence" value="ECO:0007669"/>
    <property type="project" value="UniProtKB-EC"/>
</dbReference>
<dbReference type="GO" id="GO:0008270">
    <property type="term" value="F:zinc ion binding"/>
    <property type="evidence" value="ECO:0007669"/>
    <property type="project" value="UniProtKB-KW"/>
</dbReference>
<keyword evidence="9" id="KW-0833">Ubl conjugation pathway</keyword>
<dbReference type="AlphaFoldDB" id="A0A7J0GQ17"/>
<organism evidence="18 19">
    <name type="scientific">Actinidia rufa</name>
    <dbReference type="NCBI Taxonomy" id="165716"/>
    <lineage>
        <taxon>Eukaryota</taxon>
        <taxon>Viridiplantae</taxon>
        <taxon>Streptophyta</taxon>
        <taxon>Embryophyta</taxon>
        <taxon>Tracheophyta</taxon>
        <taxon>Spermatophyta</taxon>
        <taxon>Magnoliopsida</taxon>
        <taxon>eudicotyledons</taxon>
        <taxon>Gunneridae</taxon>
        <taxon>Pentapetalae</taxon>
        <taxon>asterids</taxon>
        <taxon>Ericales</taxon>
        <taxon>Actinidiaceae</taxon>
        <taxon>Actinidia</taxon>
    </lineage>
</organism>
<evidence type="ECO:0000256" key="14">
    <source>
        <dbReference type="PROSITE-ProRule" id="PRU00175"/>
    </source>
</evidence>
<keyword evidence="10" id="KW-0862">Zinc</keyword>
<comment type="caution">
    <text evidence="18">The sequence shown here is derived from an EMBL/GenBank/DDBJ whole genome shotgun (WGS) entry which is preliminary data.</text>
</comment>
<reference evidence="18 19" key="1">
    <citation type="submission" date="2019-07" db="EMBL/GenBank/DDBJ databases">
        <title>De Novo Assembly of kiwifruit Actinidia rufa.</title>
        <authorList>
            <person name="Sugita-Konishi S."/>
            <person name="Sato K."/>
            <person name="Mori E."/>
            <person name="Abe Y."/>
            <person name="Kisaki G."/>
            <person name="Hamano K."/>
            <person name="Suezawa K."/>
            <person name="Otani M."/>
            <person name="Fukuda T."/>
            <person name="Manabe T."/>
            <person name="Gomi K."/>
            <person name="Tabuchi M."/>
            <person name="Akimitsu K."/>
            <person name="Kataoka I."/>
        </authorList>
    </citation>
    <scope>NUCLEOTIDE SEQUENCE [LARGE SCALE GENOMIC DNA]</scope>
    <source>
        <strain evidence="19">cv. Fuchu</strain>
    </source>
</reference>
<dbReference type="SMART" id="SM00184">
    <property type="entry name" value="RING"/>
    <property type="match status" value="1"/>
</dbReference>
<gene>
    <name evidence="18" type="ORF">Acr_23g0012660</name>
</gene>
<keyword evidence="19" id="KW-1185">Reference proteome</keyword>
<evidence type="ECO:0000256" key="15">
    <source>
        <dbReference type="SAM" id="MobiDB-lite"/>
    </source>
</evidence>
<feature type="region of interest" description="Disordered" evidence="15">
    <location>
        <begin position="157"/>
        <end position="222"/>
    </location>
</feature>
<dbReference type="EC" id="2.3.2.27" evidence="4"/>
<dbReference type="OrthoDB" id="8062037at2759"/>
<evidence type="ECO:0000256" key="8">
    <source>
        <dbReference type="ARBA" id="ARBA00022771"/>
    </source>
</evidence>
<dbReference type="InterPro" id="IPR001841">
    <property type="entry name" value="Znf_RING"/>
</dbReference>
<evidence type="ECO:0000256" key="7">
    <source>
        <dbReference type="ARBA" id="ARBA00022723"/>
    </source>
</evidence>
<evidence type="ECO:0000313" key="18">
    <source>
        <dbReference type="EMBL" id="GFZ12881.1"/>
    </source>
</evidence>
<evidence type="ECO:0000256" key="6">
    <source>
        <dbReference type="ARBA" id="ARBA00022692"/>
    </source>
</evidence>
<comment type="catalytic activity">
    <reaction evidence="1">
        <text>S-ubiquitinyl-[E2 ubiquitin-conjugating enzyme]-L-cysteine + [acceptor protein]-L-lysine = [E2 ubiquitin-conjugating enzyme]-L-cysteine + N(6)-ubiquitinyl-[acceptor protein]-L-lysine.</text>
        <dbReference type="EC" id="2.3.2.27"/>
    </reaction>
</comment>
<keyword evidence="6 16" id="KW-0812">Transmembrane</keyword>
<keyword evidence="7" id="KW-0479">Metal-binding</keyword>
<dbReference type="SUPFAM" id="SSF57850">
    <property type="entry name" value="RING/U-box"/>
    <property type="match status" value="1"/>
</dbReference>
<dbReference type="Pfam" id="PF13639">
    <property type="entry name" value="zf-RING_2"/>
    <property type="match status" value="1"/>
</dbReference>
<protein>
    <recommendedName>
        <fullName evidence="4">RING-type E3 ubiquitin transferase</fullName>
        <ecNumber evidence="4">2.3.2.27</ecNumber>
    </recommendedName>
</protein>
<evidence type="ECO:0000259" key="17">
    <source>
        <dbReference type="PROSITE" id="PS50089"/>
    </source>
</evidence>
<evidence type="ECO:0000256" key="11">
    <source>
        <dbReference type="ARBA" id="ARBA00022989"/>
    </source>
</evidence>
<dbReference type="Proteomes" id="UP000585474">
    <property type="component" value="Unassembled WGS sequence"/>
</dbReference>
<keyword evidence="8 14" id="KW-0863">Zinc-finger</keyword>
<feature type="domain" description="RING-type" evidence="17">
    <location>
        <begin position="109"/>
        <end position="152"/>
    </location>
</feature>
<accession>A0A7J0GQ17</accession>
<dbReference type="EMBL" id="BJWL01000023">
    <property type="protein sequence ID" value="GFZ12881.1"/>
    <property type="molecule type" value="Genomic_DNA"/>
</dbReference>
<sequence>MDDHGDDEFPPQKRYQDNLNGKIMLSAIVSLSVVVVLVTVLHIYARFVLRRRARRRAAMREIRLAVSESYAAATAAHEQPKTGLDPSVIASLPLFVFKQLSDDDTSAECAVCLSLLEEDHDMARLLPNCKHTFHAECIDKWLRSQSTCPICRTEAEPPSREAVADGGALPTAPPVPEGVMNSTRGGISSRLSSFGRMLSRERSSRRIQSCGEEDGQEDIERQ</sequence>
<evidence type="ECO:0000256" key="16">
    <source>
        <dbReference type="SAM" id="Phobius"/>
    </source>
</evidence>
<evidence type="ECO:0000256" key="12">
    <source>
        <dbReference type="ARBA" id="ARBA00023136"/>
    </source>
</evidence>